<protein>
    <submittedName>
        <fullName evidence="1">Uncharacterized protein</fullName>
    </submittedName>
</protein>
<evidence type="ECO:0000313" key="2">
    <source>
        <dbReference type="Proteomes" id="UP000736787"/>
    </source>
</evidence>
<organism evidence="1 2">
    <name type="scientific">Phytophthora cactorum</name>
    <dbReference type="NCBI Taxonomy" id="29920"/>
    <lineage>
        <taxon>Eukaryota</taxon>
        <taxon>Sar</taxon>
        <taxon>Stramenopiles</taxon>
        <taxon>Oomycota</taxon>
        <taxon>Peronosporomycetes</taxon>
        <taxon>Peronosporales</taxon>
        <taxon>Peronosporaceae</taxon>
        <taxon>Phytophthora</taxon>
    </lineage>
</organism>
<sequence>MVNAAEKLAVMERVGDTRHIFDMARVAHSLHLVVAGALIKKKKKKRGQVEEISAWARSG</sequence>
<evidence type="ECO:0000313" key="1">
    <source>
        <dbReference type="EMBL" id="KAG2953625.1"/>
    </source>
</evidence>
<name>A0A8T1LSM1_9STRA</name>
<dbReference type="AlphaFoldDB" id="A0A8T1LSM1"/>
<reference evidence="1" key="1">
    <citation type="submission" date="2018-10" db="EMBL/GenBank/DDBJ databases">
        <title>Effector identification in a new, highly contiguous assembly of the strawberry crown rot pathogen Phytophthora cactorum.</title>
        <authorList>
            <person name="Armitage A.D."/>
            <person name="Nellist C.F."/>
            <person name="Bates H."/>
            <person name="Vickerstaff R.J."/>
            <person name="Harrison R.J."/>
        </authorList>
    </citation>
    <scope>NUCLEOTIDE SEQUENCE</scope>
    <source>
        <strain evidence="1">4040</strain>
    </source>
</reference>
<gene>
    <name evidence="1" type="ORF">PC117_g1889</name>
</gene>
<comment type="caution">
    <text evidence="1">The sequence shown here is derived from an EMBL/GenBank/DDBJ whole genome shotgun (WGS) entry which is preliminary data.</text>
</comment>
<proteinExistence type="predicted"/>
<dbReference type="EMBL" id="RCMK01000023">
    <property type="protein sequence ID" value="KAG2953625.1"/>
    <property type="molecule type" value="Genomic_DNA"/>
</dbReference>
<accession>A0A8T1LSM1</accession>
<dbReference type="Proteomes" id="UP000736787">
    <property type="component" value="Unassembled WGS sequence"/>
</dbReference>